<dbReference type="EMBL" id="JAAAIM010000325">
    <property type="protein sequence ID" value="KAG0289843.1"/>
    <property type="molecule type" value="Genomic_DNA"/>
</dbReference>
<organism evidence="1 2">
    <name type="scientific">Linnemannia gamsii</name>
    <dbReference type="NCBI Taxonomy" id="64522"/>
    <lineage>
        <taxon>Eukaryota</taxon>
        <taxon>Fungi</taxon>
        <taxon>Fungi incertae sedis</taxon>
        <taxon>Mucoromycota</taxon>
        <taxon>Mortierellomycotina</taxon>
        <taxon>Mortierellomycetes</taxon>
        <taxon>Mortierellales</taxon>
        <taxon>Mortierellaceae</taxon>
        <taxon>Linnemannia</taxon>
    </lineage>
</organism>
<comment type="caution">
    <text evidence="1">The sequence shown here is derived from an EMBL/GenBank/DDBJ whole genome shotgun (WGS) entry which is preliminary data.</text>
</comment>
<evidence type="ECO:0000313" key="2">
    <source>
        <dbReference type="Proteomes" id="UP001194696"/>
    </source>
</evidence>
<protein>
    <submittedName>
        <fullName evidence="1">Uncharacterized protein</fullName>
    </submittedName>
</protein>
<sequence>MSTVIPAEHTASEAQVLQSQINTIYRRIRDLEATEEMYVHKLQTENGGPNGENVLNVTAEQLQDRDRLFALREQIHGLAVDRFNQITILRDVDAQLQPEENDPVIHKMLARAHRLRREADAYSTLQGAVLEENMAHAGRNRTLFAAISDFMNMAAATEQ</sequence>
<name>A0ABQ7K484_9FUNG</name>
<keyword evidence="2" id="KW-1185">Reference proteome</keyword>
<dbReference type="Proteomes" id="UP001194696">
    <property type="component" value="Unassembled WGS sequence"/>
</dbReference>
<gene>
    <name evidence="1" type="ORF">BGZ96_006679</name>
</gene>
<proteinExistence type="predicted"/>
<accession>A0ABQ7K484</accession>
<reference evidence="1 2" key="1">
    <citation type="journal article" date="2020" name="Fungal Divers.">
        <title>Resolving the Mortierellaceae phylogeny through synthesis of multi-gene phylogenetics and phylogenomics.</title>
        <authorList>
            <person name="Vandepol N."/>
            <person name="Liber J."/>
            <person name="Desiro A."/>
            <person name="Na H."/>
            <person name="Kennedy M."/>
            <person name="Barry K."/>
            <person name="Grigoriev I.V."/>
            <person name="Miller A.N."/>
            <person name="O'Donnell K."/>
            <person name="Stajich J.E."/>
            <person name="Bonito G."/>
        </authorList>
    </citation>
    <scope>NUCLEOTIDE SEQUENCE [LARGE SCALE GENOMIC DNA]</scope>
    <source>
        <strain evidence="1 2">AD045</strain>
    </source>
</reference>
<evidence type="ECO:0000313" key="1">
    <source>
        <dbReference type="EMBL" id="KAG0289843.1"/>
    </source>
</evidence>